<evidence type="ECO:0000256" key="1">
    <source>
        <dbReference type="SAM" id="MobiDB-lite"/>
    </source>
</evidence>
<feature type="compositionally biased region" description="Low complexity" evidence="1">
    <location>
        <begin position="390"/>
        <end position="410"/>
    </location>
</feature>
<dbReference type="AlphaFoldDB" id="A0A7W8DMV4"/>
<reference evidence="2 3" key="1">
    <citation type="submission" date="2020-08" db="EMBL/GenBank/DDBJ databases">
        <title>Genomic Encyclopedia of Type Strains, Phase IV (KMG-IV): sequencing the most valuable type-strain genomes for metagenomic binning, comparative biology and taxonomic classification.</title>
        <authorList>
            <person name="Goeker M."/>
        </authorList>
    </citation>
    <scope>NUCLEOTIDE SEQUENCE [LARGE SCALE GENOMIC DNA]</scope>
    <source>
        <strain evidence="2 3">DSM 12252</strain>
    </source>
</reference>
<proteinExistence type="predicted"/>
<feature type="compositionally biased region" description="Low complexity" evidence="1">
    <location>
        <begin position="438"/>
        <end position="465"/>
    </location>
</feature>
<organism evidence="2 3">
    <name type="scientific">Prosthecobacter vanneervenii</name>
    <dbReference type="NCBI Taxonomy" id="48466"/>
    <lineage>
        <taxon>Bacteria</taxon>
        <taxon>Pseudomonadati</taxon>
        <taxon>Verrucomicrobiota</taxon>
        <taxon>Verrucomicrobiia</taxon>
        <taxon>Verrucomicrobiales</taxon>
        <taxon>Verrucomicrobiaceae</taxon>
        <taxon>Prosthecobacter</taxon>
    </lineage>
</organism>
<feature type="compositionally biased region" description="Polar residues" evidence="1">
    <location>
        <begin position="282"/>
        <end position="303"/>
    </location>
</feature>
<gene>
    <name evidence="2" type="ORF">HNQ65_005061</name>
</gene>
<sequence length="549" mass="53844">MDDEDTNEEELPSQAEGQQGGAQNEGQEAPESGGGGKQGAAEAPQAGAGASQPSPGGSPSGAGGQQLSAGWQQPGGNTNLTMPGSGQGGGLGSGQSPASAGAMAGGGGQSAAATLGAASRSLAQPFPQFSPAQLQQFAAQNRQGGGPGSFGSRPGRIDARPRNNIYMPGTGPGTGRTAIRVGTLNRDGSASPVSGMGSATGPLSQPGAQLSPDELQESAAQNQQGGGPGSFGSRPGRIDARPRNNIYMPGTGPGTGRTAIRVGTLNRDGSASPVSGMGSATGPLSQPQSRLFEQRQPTSDYAQQRQANVANAKADGSFDGIRDKFNSSNAGHYMDESGTISQRGADGKPGAGTSLLFQARQPGGGASGAGQFVSAPDGQGGSKMVRLPDKPAAAAKPAGAAPAPPAAAATPTPPRPPLAAAGNAPKTSFMDGLLKGVPGAAKPAGPKPPLAAAGGAPPKAPAAGAPLPPLTGNLLKGVMSTTTPKPPLAGAANVAPKPPLAAAGNPTPPAAAPRSASKATFEGQSREEFFAAAAQRQKMDNKYAKWKGQ</sequence>
<comment type="caution">
    <text evidence="2">The sequence shown here is derived from an EMBL/GenBank/DDBJ whole genome shotgun (WGS) entry which is preliminary data.</text>
</comment>
<feature type="compositionally biased region" description="Low complexity" evidence="1">
    <location>
        <begin position="110"/>
        <end position="123"/>
    </location>
</feature>
<feature type="compositionally biased region" description="Polar residues" evidence="1">
    <location>
        <begin position="130"/>
        <end position="142"/>
    </location>
</feature>
<feature type="region of interest" description="Disordered" evidence="1">
    <location>
        <begin position="329"/>
        <end position="528"/>
    </location>
</feature>
<dbReference type="RefSeq" id="WP_184344267.1">
    <property type="nucleotide sequence ID" value="NZ_JACHIG010000017.1"/>
</dbReference>
<feature type="compositionally biased region" description="Low complexity" evidence="1">
    <location>
        <begin position="39"/>
        <end position="57"/>
    </location>
</feature>
<evidence type="ECO:0000313" key="3">
    <source>
        <dbReference type="Proteomes" id="UP000590740"/>
    </source>
</evidence>
<feature type="compositionally biased region" description="Low complexity" evidence="1">
    <location>
        <begin position="14"/>
        <end position="31"/>
    </location>
</feature>
<feature type="region of interest" description="Disordered" evidence="1">
    <location>
        <begin position="1"/>
        <end position="303"/>
    </location>
</feature>
<accession>A0A7W8DMV4</accession>
<protein>
    <submittedName>
        <fullName evidence="2">Uncharacterized protein</fullName>
    </submittedName>
</protein>
<dbReference type="EMBL" id="JACHIG010000017">
    <property type="protein sequence ID" value="MBB5035450.1"/>
    <property type="molecule type" value="Genomic_DNA"/>
</dbReference>
<feature type="compositionally biased region" description="Acidic residues" evidence="1">
    <location>
        <begin position="1"/>
        <end position="11"/>
    </location>
</feature>
<evidence type="ECO:0000313" key="2">
    <source>
        <dbReference type="EMBL" id="MBB5035450.1"/>
    </source>
</evidence>
<keyword evidence="3" id="KW-1185">Reference proteome</keyword>
<name>A0A7W8DMV4_9BACT</name>
<dbReference type="Proteomes" id="UP000590740">
    <property type="component" value="Unassembled WGS sequence"/>
</dbReference>